<sequence length="212" mass="23208">MSCNSGISSAKHPNCIEHDYIDFTGTFRCLSGNGEQPKIGNGKILSVVTTDERWVKGHQEFVLILSDPSNPGFAYGFGEVFKAKGMAIGVDKRLMVNLTFSKSNSEMIKPVVGGLVQSAPTVKSAGTIDYANLKHPHQETCLGDYHELAVSHNVFAKQLVVNYYINTSDVLLDDNVTFIRGARVYIIGKIQDVSVLTGRITVKVARIRVEAM</sequence>
<dbReference type="EnsemblFungi" id="PTTG_29652-t43_1">
    <property type="protein sequence ID" value="PTTG_29652-t43_1-p1"/>
    <property type="gene ID" value="PTTG_29652"/>
</dbReference>
<reference evidence="1" key="2">
    <citation type="submission" date="2016-05" db="EMBL/GenBank/DDBJ databases">
        <title>Comparative analysis highlights variable genome content of wheat rusts and divergence of the mating loci.</title>
        <authorList>
            <person name="Cuomo C.A."/>
            <person name="Bakkeren G."/>
            <person name="Szabo L."/>
            <person name="Khalil H."/>
            <person name="Joly D."/>
            <person name="Goldberg J."/>
            <person name="Young S."/>
            <person name="Zeng Q."/>
            <person name="Fellers J."/>
        </authorList>
    </citation>
    <scope>NUCLEOTIDE SEQUENCE [LARGE SCALE GENOMIC DNA]</scope>
    <source>
        <strain evidence="1">1-1 BBBD Race 1</strain>
    </source>
</reference>
<reference evidence="2" key="4">
    <citation type="submission" date="2025-05" db="UniProtKB">
        <authorList>
            <consortium name="EnsemblFungi"/>
        </authorList>
    </citation>
    <scope>IDENTIFICATION</scope>
    <source>
        <strain evidence="2">isolate 1-1 / race 1 (BBBD)</strain>
    </source>
</reference>
<dbReference type="Proteomes" id="UP000005240">
    <property type="component" value="Unassembled WGS sequence"/>
</dbReference>
<evidence type="ECO:0000313" key="1">
    <source>
        <dbReference type="EMBL" id="OAV86944.1"/>
    </source>
</evidence>
<name>A0A180G2T1_PUCT1</name>
<organism evidence="1">
    <name type="scientific">Puccinia triticina (isolate 1-1 / race 1 (BBBD))</name>
    <name type="common">Brown leaf rust fungus</name>
    <dbReference type="NCBI Taxonomy" id="630390"/>
    <lineage>
        <taxon>Eukaryota</taxon>
        <taxon>Fungi</taxon>
        <taxon>Dikarya</taxon>
        <taxon>Basidiomycota</taxon>
        <taxon>Pucciniomycotina</taxon>
        <taxon>Pucciniomycetes</taxon>
        <taxon>Pucciniales</taxon>
        <taxon>Pucciniaceae</taxon>
        <taxon>Puccinia</taxon>
    </lineage>
</organism>
<protein>
    <submittedName>
        <fullName evidence="1 2">Uncharacterized protein</fullName>
    </submittedName>
</protein>
<dbReference type="AlphaFoldDB" id="A0A180G2T1"/>
<gene>
    <name evidence="1" type="ORF">PTTG_29652</name>
</gene>
<dbReference type="VEuPathDB" id="FungiDB:PTTG_29652"/>
<evidence type="ECO:0000313" key="2">
    <source>
        <dbReference type="EnsemblFungi" id="PTTG_29652-t43_1-p1"/>
    </source>
</evidence>
<keyword evidence="3" id="KW-1185">Reference proteome</keyword>
<dbReference type="EMBL" id="ADAS02000697">
    <property type="protein sequence ID" value="OAV86944.1"/>
    <property type="molecule type" value="Genomic_DNA"/>
</dbReference>
<proteinExistence type="predicted"/>
<accession>A0A180G2T1</accession>
<reference evidence="2 3" key="3">
    <citation type="journal article" date="2017" name="G3 (Bethesda)">
        <title>Comparative analysis highlights variable genome content of wheat rusts and divergence of the mating loci.</title>
        <authorList>
            <person name="Cuomo C.A."/>
            <person name="Bakkeren G."/>
            <person name="Khalil H.B."/>
            <person name="Panwar V."/>
            <person name="Joly D."/>
            <person name="Linning R."/>
            <person name="Sakthikumar S."/>
            <person name="Song X."/>
            <person name="Adiconis X."/>
            <person name="Fan L."/>
            <person name="Goldberg J.M."/>
            <person name="Levin J.Z."/>
            <person name="Young S."/>
            <person name="Zeng Q."/>
            <person name="Anikster Y."/>
            <person name="Bruce M."/>
            <person name="Wang M."/>
            <person name="Yin C."/>
            <person name="McCallum B."/>
            <person name="Szabo L.J."/>
            <person name="Hulbert S."/>
            <person name="Chen X."/>
            <person name="Fellers J.P."/>
        </authorList>
    </citation>
    <scope>NUCLEOTIDE SEQUENCE</scope>
    <source>
        <strain evidence="2">isolate 1-1 / race 1 (BBBD)</strain>
        <strain evidence="3">Isolate 1-1 / race 1 (BBBD)</strain>
    </source>
</reference>
<evidence type="ECO:0000313" key="3">
    <source>
        <dbReference type="Proteomes" id="UP000005240"/>
    </source>
</evidence>
<reference evidence="1" key="1">
    <citation type="submission" date="2009-11" db="EMBL/GenBank/DDBJ databases">
        <authorList>
            <consortium name="The Broad Institute Genome Sequencing Platform"/>
            <person name="Ward D."/>
            <person name="Feldgarden M."/>
            <person name="Earl A."/>
            <person name="Young S.K."/>
            <person name="Zeng Q."/>
            <person name="Koehrsen M."/>
            <person name="Alvarado L."/>
            <person name="Berlin A."/>
            <person name="Bochicchio J."/>
            <person name="Borenstein D."/>
            <person name="Chapman S.B."/>
            <person name="Chen Z."/>
            <person name="Engels R."/>
            <person name="Freedman E."/>
            <person name="Gellesch M."/>
            <person name="Goldberg J."/>
            <person name="Griggs A."/>
            <person name="Gujja S."/>
            <person name="Heilman E."/>
            <person name="Heiman D."/>
            <person name="Hepburn T."/>
            <person name="Howarth C."/>
            <person name="Jen D."/>
            <person name="Larson L."/>
            <person name="Lewis B."/>
            <person name="Mehta T."/>
            <person name="Park D."/>
            <person name="Pearson M."/>
            <person name="Roberts A."/>
            <person name="Saif S."/>
            <person name="Shea T."/>
            <person name="Shenoy N."/>
            <person name="Sisk P."/>
            <person name="Stolte C."/>
            <person name="Sykes S."/>
            <person name="Thomson T."/>
            <person name="Walk T."/>
            <person name="White J."/>
            <person name="Yandava C."/>
            <person name="Izard J."/>
            <person name="Baranova O.V."/>
            <person name="Blanton J.M."/>
            <person name="Tanner A.C."/>
            <person name="Dewhirst F.E."/>
            <person name="Haas B."/>
            <person name="Nusbaum C."/>
            <person name="Birren B."/>
        </authorList>
    </citation>
    <scope>NUCLEOTIDE SEQUENCE [LARGE SCALE GENOMIC DNA]</scope>
    <source>
        <strain evidence="1">1-1 BBBD Race 1</strain>
    </source>
</reference>